<dbReference type="Gene3D" id="2.60.40.790">
    <property type="match status" value="1"/>
</dbReference>
<feature type="compositionally biased region" description="Low complexity" evidence="1">
    <location>
        <begin position="98"/>
        <end position="116"/>
    </location>
</feature>
<evidence type="ECO:0000313" key="5">
    <source>
        <dbReference type="Proteomes" id="UP001150925"/>
    </source>
</evidence>
<proteinExistence type="predicted"/>
<dbReference type="PANTHER" id="PTHR45862">
    <property type="entry name" value="PROTEIN SGT1 HOMOLOG"/>
    <property type="match status" value="1"/>
</dbReference>
<dbReference type="SUPFAM" id="SSF49764">
    <property type="entry name" value="HSP20-like chaperones"/>
    <property type="match status" value="1"/>
</dbReference>
<organism evidence="4 5">
    <name type="scientific">Dispira parvispora</name>
    <dbReference type="NCBI Taxonomy" id="1520584"/>
    <lineage>
        <taxon>Eukaryota</taxon>
        <taxon>Fungi</taxon>
        <taxon>Fungi incertae sedis</taxon>
        <taxon>Zoopagomycota</taxon>
        <taxon>Kickxellomycotina</taxon>
        <taxon>Dimargaritomycetes</taxon>
        <taxon>Dimargaritales</taxon>
        <taxon>Dimargaritaceae</taxon>
        <taxon>Dispira</taxon>
    </lineage>
</organism>
<dbReference type="Proteomes" id="UP001150925">
    <property type="component" value="Unassembled WGS sequence"/>
</dbReference>
<dbReference type="PROSITE" id="PS51048">
    <property type="entry name" value="SGS"/>
    <property type="match status" value="1"/>
</dbReference>
<name>A0A9W8E6S6_9FUNG</name>
<feature type="region of interest" description="Disordered" evidence="1">
    <location>
        <begin position="98"/>
        <end position="149"/>
    </location>
</feature>
<evidence type="ECO:0000313" key="4">
    <source>
        <dbReference type="EMBL" id="KAJ1961772.1"/>
    </source>
</evidence>
<feature type="domain" description="SGS" evidence="2">
    <location>
        <begin position="121"/>
        <end position="211"/>
    </location>
</feature>
<keyword evidence="5" id="KW-1185">Reference proteome</keyword>
<sequence length="211" mass="23891">MAKYRHEWYQNESRVYVNVFIKKLRTEDVTVDITEHSLNVNVKLPNDDTFELSLNNLGGAVDPSQSGYEVLSTKLEIYLQKKVVGYQWTQLEGSSIQPTTYSTTVKPPTVSSSTGTEHVPSYPSSSKKAKNWDKLAKEAENDDFDKPDGDRALDKLFQQIYQDADEETRRAMMKSFIESNGTCLSTNWDEVGKGKVETKPPEGMTEKKFSA</sequence>
<dbReference type="InterPro" id="IPR007052">
    <property type="entry name" value="CS_dom"/>
</dbReference>
<dbReference type="InterPro" id="IPR044563">
    <property type="entry name" value="Sgt1-like"/>
</dbReference>
<evidence type="ECO:0000256" key="1">
    <source>
        <dbReference type="SAM" id="MobiDB-lite"/>
    </source>
</evidence>
<comment type="caution">
    <text evidence="4">The sequence shown here is derived from an EMBL/GenBank/DDBJ whole genome shotgun (WGS) entry which is preliminary data.</text>
</comment>
<dbReference type="OrthoDB" id="1898560at2759"/>
<accession>A0A9W8E6S6</accession>
<dbReference type="Pfam" id="PF04969">
    <property type="entry name" value="CS"/>
    <property type="match status" value="1"/>
</dbReference>
<dbReference type="InterPro" id="IPR008978">
    <property type="entry name" value="HSP20-like_chaperone"/>
</dbReference>
<evidence type="ECO:0000259" key="2">
    <source>
        <dbReference type="PROSITE" id="PS51048"/>
    </source>
</evidence>
<feature type="region of interest" description="Disordered" evidence="1">
    <location>
        <begin position="192"/>
        <end position="211"/>
    </location>
</feature>
<gene>
    <name evidence="4" type="primary">SGT1</name>
    <name evidence="4" type="ORF">IWQ62_003755</name>
</gene>
<feature type="domain" description="CS" evidence="3">
    <location>
        <begin position="1"/>
        <end position="92"/>
    </location>
</feature>
<dbReference type="InterPro" id="IPR007699">
    <property type="entry name" value="SGS_dom"/>
</dbReference>
<evidence type="ECO:0000259" key="3">
    <source>
        <dbReference type="PROSITE" id="PS51203"/>
    </source>
</evidence>
<dbReference type="Pfam" id="PF05002">
    <property type="entry name" value="SGS"/>
    <property type="match status" value="1"/>
</dbReference>
<dbReference type="CDD" id="cd06466">
    <property type="entry name" value="p23_CS_SGT1_like"/>
    <property type="match status" value="1"/>
</dbReference>
<protein>
    <submittedName>
        <fullName evidence="4">Cochaperone protein</fullName>
    </submittedName>
</protein>
<reference evidence="4" key="1">
    <citation type="submission" date="2022-07" db="EMBL/GenBank/DDBJ databases">
        <title>Phylogenomic reconstructions and comparative analyses of Kickxellomycotina fungi.</title>
        <authorList>
            <person name="Reynolds N.K."/>
            <person name="Stajich J.E."/>
            <person name="Barry K."/>
            <person name="Grigoriev I.V."/>
            <person name="Crous P."/>
            <person name="Smith M.E."/>
        </authorList>
    </citation>
    <scope>NUCLEOTIDE SEQUENCE</scope>
    <source>
        <strain evidence="4">RSA 1196</strain>
    </source>
</reference>
<feature type="compositionally biased region" description="Basic and acidic residues" evidence="1">
    <location>
        <begin position="130"/>
        <end position="149"/>
    </location>
</feature>
<dbReference type="GO" id="GO:0051087">
    <property type="term" value="F:protein-folding chaperone binding"/>
    <property type="evidence" value="ECO:0007669"/>
    <property type="project" value="InterPro"/>
</dbReference>
<dbReference type="AlphaFoldDB" id="A0A9W8E6S6"/>
<dbReference type="PROSITE" id="PS51203">
    <property type="entry name" value="CS"/>
    <property type="match status" value="1"/>
</dbReference>
<dbReference type="EMBL" id="JANBPY010001072">
    <property type="protein sequence ID" value="KAJ1961772.1"/>
    <property type="molecule type" value="Genomic_DNA"/>
</dbReference>